<dbReference type="PANTHER" id="PTHR32246">
    <property type="entry name" value="INGRESSION PROTEIN FIC1"/>
    <property type="match status" value="1"/>
</dbReference>
<dbReference type="EMBL" id="JACGWJ010000011">
    <property type="protein sequence ID" value="KAL0388322.1"/>
    <property type="molecule type" value="Genomic_DNA"/>
</dbReference>
<dbReference type="Pfam" id="PF00168">
    <property type="entry name" value="C2"/>
    <property type="match status" value="1"/>
</dbReference>
<dbReference type="AlphaFoldDB" id="A0AAW2S728"/>
<dbReference type="PROSITE" id="PS50004">
    <property type="entry name" value="C2"/>
    <property type="match status" value="1"/>
</dbReference>
<evidence type="ECO:0000313" key="4">
    <source>
        <dbReference type="EMBL" id="KAL0388322.1"/>
    </source>
</evidence>
<dbReference type="PANTHER" id="PTHR32246:SF157">
    <property type="entry name" value="C2 DOMAIN-CONTAINING PROTEIN"/>
    <property type="match status" value="1"/>
</dbReference>
<feature type="domain" description="C2" evidence="3">
    <location>
        <begin position="22"/>
        <end position="144"/>
    </location>
</feature>
<dbReference type="InterPro" id="IPR044750">
    <property type="entry name" value="C2_SRC2/BAP"/>
</dbReference>
<gene>
    <name evidence="4" type="ORF">Sradi_2714000</name>
</gene>
<feature type="region of interest" description="Disordered" evidence="1">
    <location>
        <begin position="231"/>
        <end position="260"/>
    </location>
</feature>
<keyword evidence="2" id="KW-0472">Membrane</keyword>
<evidence type="ECO:0000256" key="2">
    <source>
        <dbReference type="SAM" id="Phobius"/>
    </source>
</evidence>
<name>A0AAW2S728_SESRA</name>
<evidence type="ECO:0000256" key="1">
    <source>
        <dbReference type="SAM" id="MobiDB-lite"/>
    </source>
</evidence>
<dbReference type="Gene3D" id="2.60.40.150">
    <property type="entry name" value="C2 domain"/>
    <property type="match status" value="1"/>
</dbReference>
<reference evidence="4" key="2">
    <citation type="journal article" date="2024" name="Plant">
        <title>Genomic evolution and insights into agronomic trait innovations of Sesamum species.</title>
        <authorList>
            <person name="Miao H."/>
            <person name="Wang L."/>
            <person name="Qu L."/>
            <person name="Liu H."/>
            <person name="Sun Y."/>
            <person name="Le M."/>
            <person name="Wang Q."/>
            <person name="Wei S."/>
            <person name="Zheng Y."/>
            <person name="Lin W."/>
            <person name="Duan Y."/>
            <person name="Cao H."/>
            <person name="Xiong S."/>
            <person name="Wang X."/>
            <person name="Wei L."/>
            <person name="Li C."/>
            <person name="Ma Q."/>
            <person name="Ju M."/>
            <person name="Zhao R."/>
            <person name="Li G."/>
            <person name="Mu C."/>
            <person name="Tian Q."/>
            <person name="Mei H."/>
            <person name="Zhang T."/>
            <person name="Gao T."/>
            <person name="Zhang H."/>
        </authorList>
    </citation>
    <scope>NUCLEOTIDE SEQUENCE</scope>
    <source>
        <strain evidence="4">G02</strain>
    </source>
</reference>
<evidence type="ECO:0000259" key="3">
    <source>
        <dbReference type="PROSITE" id="PS50004"/>
    </source>
</evidence>
<feature type="transmembrane region" description="Helical" evidence="2">
    <location>
        <begin position="12"/>
        <end position="30"/>
    </location>
</feature>
<accession>A0AAW2S728</accession>
<dbReference type="SUPFAM" id="SSF49562">
    <property type="entry name" value="C2 domain (Calcium/lipid-binding domain, CaLB)"/>
    <property type="match status" value="1"/>
</dbReference>
<comment type="caution">
    <text evidence="4">The sequence shown here is derived from an EMBL/GenBank/DDBJ whole genome shotgun (WGS) entry which is preliminary data.</text>
</comment>
<dbReference type="InterPro" id="IPR000008">
    <property type="entry name" value="C2_dom"/>
</dbReference>
<sequence>MRSFQPGGTTPVKRGILLFAIVVLVIYVSCPLKKMAPAKTFQLLEINIISAQDLEPVSKKMKTYATAWLHPNRKLSSCVDAEGNNSPTWNDKFVFKVEEEFLRRDTSAVMIEIYAKQWLRDTLVGTVRVLVGNLIPSTPTRTSATIILECGLSPFSCTTLVFDLDISTELNVLWSSFGHQILNQIRRPSGRPQGILNIGVALLDSSMRSMPLYRQLSASAVGYRDLMDDPPALQQPHKYDKQNHENGNGKTRMATTRLPM</sequence>
<keyword evidence="2" id="KW-0812">Transmembrane</keyword>
<dbReference type="InterPro" id="IPR035892">
    <property type="entry name" value="C2_domain_sf"/>
</dbReference>
<keyword evidence="2" id="KW-1133">Transmembrane helix</keyword>
<dbReference type="GO" id="GO:0006952">
    <property type="term" value="P:defense response"/>
    <property type="evidence" value="ECO:0007669"/>
    <property type="project" value="InterPro"/>
</dbReference>
<protein>
    <recommendedName>
        <fullName evidence="3">C2 domain-containing protein</fullName>
    </recommendedName>
</protein>
<reference evidence="4" key="1">
    <citation type="submission" date="2020-06" db="EMBL/GenBank/DDBJ databases">
        <authorList>
            <person name="Li T."/>
            <person name="Hu X."/>
            <person name="Zhang T."/>
            <person name="Song X."/>
            <person name="Zhang H."/>
            <person name="Dai N."/>
            <person name="Sheng W."/>
            <person name="Hou X."/>
            <person name="Wei L."/>
        </authorList>
    </citation>
    <scope>NUCLEOTIDE SEQUENCE</scope>
    <source>
        <strain evidence="4">G02</strain>
        <tissue evidence="4">Leaf</tissue>
    </source>
</reference>
<proteinExistence type="predicted"/>
<organism evidence="4">
    <name type="scientific">Sesamum radiatum</name>
    <name type="common">Black benniseed</name>
    <dbReference type="NCBI Taxonomy" id="300843"/>
    <lineage>
        <taxon>Eukaryota</taxon>
        <taxon>Viridiplantae</taxon>
        <taxon>Streptophyta</taxon>
        <taxon>Embryophyta</taxon>
        <taxon>Tracheophyta</taxon>
        <taxon>Spermatophyta</taxon>
        <taxon>Magnoliopsida</taxon>
        <taxon>eudicotyledons</taxon>
        <taxon>Gunneridae</taxon>
        <taxon>Pentapetalae</taxon>
        <taxon>asterids</taxon>
        <taxon>lamiids</taxon>
        <taxon>Lamiales</taxon>
        <taxon>Pedaliaceae</taxon>
        <taxon>Sesamum</taxon>
    </lineage>
</organism>
<dbReference type="SMART" id="SM00239">
    <property type="entry name" value="C2"/>
    <property type="match status" value="1"/>
</dbReference>
<dbReference type="CDD" id="cd04051">
    <property type="entry name" value="C2_SRC2_like"/>
    <property type="match status" value="1"/>
</dbReference>